<sequence length="738" mass="82619">MVLLHYFPAFLIWSSAASPSHSHRRVIRDIESHHISLRDTPTYVIPTADREITEWFAIGDSFSAGIGADGLGDLLNEACYRFKMSYPNQMNLDTRLPGNSTTRKFAFASCPSAIGKQIDMLLPNTNANFPKIEKPQIGVVSLLWDDIGLEDVWNSCVYQWVGNLVGSEKLFQTCDTAITATTEFLTGTRVLPRTGYNITETIRNDLRLILSKGRAANPSFQLYVTGHVSPWNATNKQCDTVSWGRPYRDPIYLARVREDMNHLTLVLNAATEIVVTNLSTETSGGLYYVQNFEDKFNGHRFCEEEHDPSYHMMPTAQRTWFQHHESPYGSSFPVKESDRGNFFDVIDSILIPEKDGKSTAEQIKAVNGDLSELSSAYDSINSMTNALIMLAQQDTKYKDFPIFWARMMHPKGSGYKEISNAIIDQVLENVGPVDPQYRQGLECTQNNVNKFLRPEKLSPLITEFCKTAANQKKHDHDSGSIARTYSPGTQSEVNLSINWPQKYDISNNMEASCINNMTRIMDGCGGNDPKNPLNWKRGGRLGAGWVEYRIEPMFDQGYTPGTCSIHLQETDSWSGNNDLGHERTDAFYIERLTMKDGAGNMIGDAGFAPDKQYGASILASDTSPLSVYSKLPDVLVITPESRDNYIQFAIGPQNWRTTTNTGSARCDTGAWQLDGFHTQIVISSANANTAYLHDVPGTRMDILRQFEVDNKLIKVVILNEVLVRRLGSNLPIILGNVT</sequence>
<dbReference type="Gene3D" id="3.40.50.1110">
    <property type="entry name" value="SGNH hydrolase"/>
    <property type="match status" value="1"/>
</dbReference>
<dbReference type="GO" id="GO:0006629">
    <property type="term" value="P:lipid metabolic process"/>
    <property type="evidence" value="ECO:0007669"/>
    <property type="project" value="TreeGrafter"/>
</dbReference>
<name>A0AAN7YUD4_9PEZI</name>
<proteinExistence type="predicted"/>
<accession>A0AAN7YUD4</accession>
<dbReference type="InterPro" id="IPR036514">
    <property type="entry name" value="SGNH_hydro_sf"/>
</dbReference>
<dbReference type="InterPro" id="IPR037460">
    <property type="entry name" value="SEST-like"/>
</dbReference>
<dbReference type="EMBL" id="JAWHQM010000002">
    <property type="protein sequence ID" value="KAK5624965.1"/>
    <property type="molecule type" value="Genomic_DNA"/>
</dbReference>
<feature type="signal peptide" evidence="1">
    <location>
        <begin position="1"/>
        <end position="22"/>
    </location>
</feature>
<evidence type="ECO:0000256" key="1">
    <source>
        <dbReference type="SAM" id="SignalP"/>
    </source>
</evidence>
<reference evidence="2 3" key="1">
    <citation type="submission" date="2023-10" db="EMBL/GenBank/DDBJ databases">
        <title>Draft genome sequence of Xylaria bambusicola isolate GMP-LS, the root and basal stem rot pathogen of sugarcane in Indonesia.</title>
        <authorList>
            <person name="Selvaraj P."/>
            <person name="Muralishankar V."/>
            <person name="Muruganantham S."/>
            <person name="Sp S."/>
            <person name="Haryani S."/>
            <person name="Lau K.J.X."/>
            <person name="Naqvi N.I."/>
        </authorList>
    </citation>
    <scope>NUCLEOTIDE SEQUENCE [LARGE SCALE GENOMIC DNA]</scope>
    <source>
        <strain evidence="2">GMP-LS</strain>
    </source>
</reference>
<dbReference type="Proteomes" id="UP001305414">
    <property type="component" value="Unassembled WGS sequence"/>
</dbReference>
<comment type="caution">
    <text evidence="2">The sequence shown here is derived from an EMBL/GenBank/DDBJ whole genome shotgun (WGS) entry which is preliminary data.</text>
</comment>
<evidence type="ECO:0008006" key="4">
    <source>
        <dbReference type="Google" id="ProtNLM"/>
    </source>
</evidence>
<dbReference type="Pfam" id="PF18647">
    <property type="entry name" value="Fungal_lectin_2"/>
    <property type="match status" value="1"/>
</dbReference>
<keyword evidence="3" id="KW-1185">Reference proteome</keyword>
<organism evidence="2 3">
    <name type="scientific">Xylaria bambusicola</name>
    <dbReference type="NCBI Taxonomy" id="326684"/>
    <lineage>
        <taxon>Eukaryota</taxon>
        <taxon>Fungi</taxon>
        <taxon>Dikarya</taxon>
        <taxon>Ascomycota</taxon>
        <taxon>Pezizomycotina</taxon>
        <taxon>Sordariomycetes</taxon>
        <taxon>Xylariomycetidae</taxon>
        <taxon>Xylariales</taxon>
        <taxon>Xylariaceae</taxon>
        <taxon>Xylaria</taxon>
    </lineage>
</organism>
<dbReference type="AlphaFoldDB" id="A0AAN7YUD4"/>
<dbReference type="PANTHER" id="PTHR37981">
    <property type="entry name" value="LIPASE 2"/>
    <property type="match status" value="1"/>
</dbReference>
<dbReference type="GO" id="GO:0016788">
    <property type="term" value="F:hydrolase activity, acting on ester bonds"/>
    <property type="evidence" value="ECO:0007669"/>
    <property type="project" value="InterPro"/>
</dbReference>
<feature type="chain" id="PRO_5042852206" description="SGNH hydrolase-type esterase domain-containing protein" evidence="1">
    <location>
        <begin position="23"/>
        <end position="738"/>
    </location>
</feature>
<protein>
    <recommendedName>
        <fullName evidence="4">SGNH hydrolase-type esterase domain-containing protein</fullName>
    </recommendedName>
</protein>
<dbReference type="SUPFAM" id="SSF52266">
    <property type="entry name" value="SGNH hydrolase"/>
    <property type="match status" value="1"/>
</dbReference>
<keyword evidence="1" id="KW-0732">Signal</keyword>
<evidence type="ECO:0000313" key="2">
    <source>
        <dbReference type="EMBL" id="KAK5624965.1"/>
    </source>
</evidence>
<gene>
    <name evidence="2" type="ORF">RRF57_000681</name>
</gene>
<dbReference type="PANTHER" id="PTHR37981:SF1">
    <property type="entry name" value="SGNH HYDROLASE-TYPE ESTERASE DOMAIN-CONTAINING PROTEIN"/>
    <property type="match status" value="1"/>
</dbReference>
<evidence type="ECO:0000313" key="3">
    <source>
        <dbReference type="Proteomes" id="UP001305414"/>
    </source>
</evidence>